<dbReference type="Proteomes" id="UP000011519">
    <property type="component" value="Unassembled WGS sequence"/>
</dbReference>
<dbReference type="Pfam" id="PF02517">
    <property type="entry name" value="Rce1-like"/>
    <property type="match status" value="1"/>
</dbReference>
<feature type="transmembrane region" description="Helical" evidence="2">
    <location>
        <begin position="27"/>
        <end position="48"/>
    </location>
</feature>
<name>L9ZVT1_9EURY</name>
<evidence type="ECO:0000313" key="5">
    <source>
        <dbReference type="Proteomes" id="UP000011519"/>
    </source>
</evidence>
<proteinExistence type="predicted"/>
<evidence type="ECO:0000259" key="3">
    <source>
        <dbReference type="Pfam" id="PF02517"/>
    </source>
</evidence>
<dbReference type="EMBL" id="AOIM01000034">
    <property type="protein sequence ID" value="ELY90575.1"/>
    <property type="molecule type" value="Genomic_DNA"/>
</dbReference>
<keyword evidence="2" id="KW-1133">Transmembrane helix</keyword>
<feature type="region of interest" description="Disordered" evidence="1">
    <location>
        <begin position="315"/>
        <end position="366"/>
    </location>
</feature>
<feature type="region of interest" description="Disordered" evidence="1">
    <location>
        <begin position="1"/>
        <end position="23"/>
    </location>
</feature>
<keyword evidence="5" id="KW-1185">Reference proteome</keyword>
<evidence type="ECO:0000313" key="4">
    <source>
        <dbReference type="EMBL" id="ELY90575.1"/>
    </source>
</evidence>
<feature type="domain" description="CAAX prenyl protease 2/Lysostaphin resistance protein A-like" evidence="3">
    <location>
        <begin position="163"/>
        <end position="264"/>
    </location>
</feature>
<accession>L9ZVT1</accession>
<dbReference type="InterPro" id="IPR003675">
    <property type="entry name" value="Rce1/LyrA-like_dom"/>
</dbReference>
<dbReference type="InterPro" id="IPR042150">
    <property type="entry name" value="MmRce1-like"/>
</dbReference>
<feature type="transmembrane region" description="Helical" evidence="2">
    <location>
        <begin position="90"/>
        <end position="114"/>
    </location>
</feature>
<feature type="transmembrane region" description="Helical" evidence="2">
    <location>
        <begin position="278"/>
        <end position="300"/>
    </location>
</feature>
<feature type="compositionally biased region" description="Gly residues" evidence="1">
    <location>
        <begin position="343"/>
        <end position="352"/>
    </location>
</feature>
<evidence type="ECO:0000256" key="1">
    <source>
        <dbReference type="SAM" id="MobiDB-lite"/>
    </source>
</evidence>
<feature type="transmembrane region" description="Helical" evidence="2">
    <location>
        <begin position="224"/>
        <end position="244"/>
    </location>
</feature>
<sequence length="366" mass="37789">MAVTERDSGSGSRPDPGPAPDPGRRPIAVFLGSLVVLSGAFVLVSQALDVSMVALAPAYMFTPMLAGIATCMVGSPSFEAAGLRFPWQRLRWLAIAAIVPIALVLLGIAIALALPGVEFVPDANPFTGEGTEFAPADPADQPEGPSLPDWPFNLLVTIVAALITGATINAVLAFGEEFGWRGVFLTELSPYGFWPASAAIGVVWGLWHAPVILEGYNYPTTDPLVGVAVMTAACLAMSPVYTYITIRAKSVIAPAIFHGTFNAFGTTLIVFAQGGSELVVNPVGAVGIAVFGLAAVAIAVRGTPSLTREWALVEDENSGDDDFGDSDEESHFGSESTTEFDGGDVGEGGNNGNDGDTGDTGNTGGQ</sequence>
<feature type="transmembrane region" description="Helical" evidence="2">
    <location>
        <begin position="193"/>
        <end position="212"/>
    </location>
</feature>
<feature type="transmembrane region" description="Helical" evidence="2">
    <location>
        <begin position="251"/>
        <end position="272"/>
    </location>
</feature>
<keyword evidence="2" id="KW-0472">Membrane</keyword>
<dbReference type="RefSeq" id="WP_006653385.1">
    <property type="nucleotide sequence ID" value="NZ_AOIM01000034.1"/>
</dbReference>
<gene>
    <name evidence="4" type="ORF">C483_10961</name>
</gene>
<feature type="transmembrane region" description="Helical" evidence="2">
    <location>
        <begin position="150"/>
        <end position="172"/>
    </location>
</feature>
<evidence type="ECO:0000256" key="2">
    <source>
        <dbReference type="SAM" id="Phobius"/>
    </source>
</evidence>
<dbReference type="GO" id="GO:0004175">
    <property type="term" value="F:endopeptidase activity"/>
    <property type="evidence" value="ECO:0007669"/>
    <property type="project" value="UniProtKB-ARBA"/>
</dbReference>
<dbReference type="GO" id="GO:0080120">
    <property type="term" value="P:CAAX-box protein maturation"/>
    <property type="evidence" value="ECO:0007669"/>
    <property type="project" value="UniProtKB-ARBA"/>
</dbReference>
<dbReference type="PANTHER" id="PTHR35797:SF1">
    <property type="entry name" value="PROTEASE"/>
    <property type="match status" value="1"/>
</dbReference>
<comment type="caution">
    <text evidence="4">The sequence shown here is derived from an EMBL/GenBank/DDBJ whole genome shotgun (WGS) entry which is preliminary data.</text>
</comment>
<organism evidence="4 5">
    <name type="scientific">Natrialba hulunbeirensis JCM 10989</name>
    <dbReference type="NCBI Taxonomy" id="1227493"/>
    <lineage>
        <taxon>Archaea</taxon>
        <taxon>Methanobacteriati</taxon>
        <taxon>Methanobacteriota</taxon>
        <taxon>Stenosarchaea group</taxon>
        <taxon>Halobacteria</taxon>
        <taxon>Halobacteriales</taxon>
        <taxon>Natrialbaceae</taxon>
        <taxon>Natrialba</taxon>
    </lineage>
</organism>
<dbReference type="STRING" id="1227493.C483_10961"/>
<dbReference type="AlphaFoldDB" id="L9ZVT1"/>
<feature type="compositionally biased region" description="Acidic residues" evidence="1">
    <location>
        <begin position="315"/>
        <end position="328"/>
    </location>
</feature>
<dbReference type="PATRIC" id="fig|1227493.4.peg.2184"/>
<feature type="transmembrane region" description="Helical" evidence="2">
    <location>
        <begin position="54"/>
        <end position="78"/>
    </location>
</feature>
<dbReference type="PANTHER" id="PTHR35797">
    <property type="entry name" value="PROTEASE-RELATED"/>
    <property type="match status" value="1"/>
</dbReference>
<protein>
    <recommendedName>
        <fullName evidence="3">CAAX prenyl protease 2/Lysostaphin resistance protein A-like domain-containing protein</fullName>
    </recommendedName>
</protein>
<reference evidence="4 5" key="1">
    <citation type="journal article" date="2014" name="PLoS Genet.">
        <title>Phylogenetically driven sequencing of extremely halophilic archaea reveals strategies for static and dynamic osmo-response.</title>
        <authorList>
            <person name="Becker E.A."/>
            <person name="Seitzer P.M."/>
            <person name="Tritt A."/>
            <person name="Larsen D."/>
            <person name="Krusor M."/>
            <person name="Yao A.I."/>
            <person name="Wu D."/>
            <person name="Madern D."/>
            <person name="Eisen J.A."/>
            <person name="Darling A.E."/>
            <person name="Facciotti M.T."/>
        </authorList>
    </citation>
    <scope>NUCLEOTIDE SEQUENCE [LARGE SCALE GENOMIC DNA]</scope>
    <source>
        <strain evidence="4 5">JCM 10989</strain>
    </source>
</reference>
<keyword evidence="2" id="KW-0812">Transmembrane</keyword>